<dbReference type="HOGENOM" id="CLU_3201135_0_0_9"/>
<proteinExistence type="predicted"/>
<protein>
    <submittedName>
        <fullName evidence="1">Uncharacterized protein</fullName>
    </submittedName>
</protein>
<dbReference type="STRING" id="525309.HMPREF0494_0814"/>
<evidence type="ECO:0000313" key="2">
    <source>
        <dbReference type="Proteomes" id="UP000003675"/>
    </source>
</evidence>
<name>C8P670_9LACO</name>
<dbReference type="AlphaFoldDB" id="C8P670"/>
<comment type="caution">
    <text evidence="1">The sequence shown here is derived from an EMBL/GenBank/DDBJ whole genome shotgun (WGS) entry which is preliminary data.</text>
</comment>
<dbReference type="Proteomes" id="UP000003675">
    <property type="component" value="Unassembled WGS sequence"/>
</dbReference>
<dbReference type="EMBL" id="ACLL01000020">
    <property type="protein sequence ID" value="EEW53965.1"/>
    <property type="molecule type" value="Genomic_DNA"/>
</dbReference>
<accession>C8P670</accession>
<reference evidence="1 2" key="1">
    <citation type="submission" date="2009-09" db="EMBL/GenBank/DDBJ databases">
        <authorList>
            <person name="Qin X."/>
            <person name="Bachman B."/>
            <person name="Battles P."/>
            <person name="Bell A."/>
            <person name="Bess C."/>
            <person name="Bickham C."/>
            <person name="Chaboub L."/>
            <person name="Chen D."/>
            <person name="Coyle M."/>
            <person name="Deiros D.R."/>
            <person name="Dinh H."/>
            <person name="Forbes L."/>
            <person name="Fowler G."/>
            <person name="Francisco L."/>
            <person name="Fu Q."/>
            <person name="Gubbala S."/>
            <person name="Hale W."/>
            <person name="Han Y."/>
            <person name="Hemphill L."/>
            <person name="Highlander S.K."/>
            <person name="Hirani K."/>
            <person name="Hogues M."/>
            <person name="Jackson L."/>
            <person name="Jakkamsetti A."/>
            <person name="Javaid M."/>
            <person name="Jiang H."/>
            <person name="Korchina V."/>
            <person name="Kovar C."/>
            <person name="Lara F."/>
            <person name="Lee S."/>
            <person name="Mata R."/>
            <person name="Mathew T."/>
            <person name="Moen C."/>
            <person name="Morales K."/>
            <person name="Munidasa M."/>
            <person name="Nazareth L."/>
            <person name="Ngo R."/>
            <person name="Nguyen L."/>
            <person name="Okwuonu G."/>
            <person name="Ongeri F."/>
            <person name="Patil S."/>
            <person name="Petrosino J."/>
            <person name="Pham C."/>
            <person name="Pham P."/>
            <person name="Pu L.-L."/>
            <person name="Puazo M."/>
            <person name="Raj R."/>
            <person name="Reid J."/>
            <person name="Rouhana J."/>
            <person name="Saada N."/>
            <person name="Shang Y."/>
            <person name="Simmons D."/>
            <person name="Thornton R."/>
            <person name="Warren J."/>
            <person name="Weissenberger G."/>
            <person name="Zhang J."/>
            <person name="Zhang L."/>
            <person name="Zhou C."/>
            <person name="Zhu D."/>
            <person name="Muzny D."/>
            <person name="Worley K."/>
            <person name="Gibbs R."/>
        </authorList>
    </citation>
    <scope>NUCLEOTIDE SEQUENCE [LARGE SCALE GENOMIC DNA]</scope>
    <source>
        <strain evidence="1 2">DSM 16041</strain>
    </source>
</reference>
<gene>
    <name evidence="1" type="ORF">HMPREF0494_0814</name>
</gene>
<organism evidence="1 2">
    <name type="scientific">Limosilactobacillus antri DSM 16041</name>
    <dbReference type="NCBI Taxonomy" id="525309"/>
    <lineage>
        <taxon>Bacteria</taxon>
        <taxon>Bacillati</taxon>
        <taxon>Bacillota</taxon>
        <taxon>Bacilli</taxon>
        <taxon>Lactobacillales</taxon>
        <taxon>Lactobacillaceae</taxon>
        <taxon>Limosilactobacillus</taxon>
    </lineage>
</organism>
<evidence type="ECO:0000313" key="1">
    <source>
        <dbReference type="EMBL" id="EEW53965.1"/>
    </source>
</evidence>
<sequence length="45" mass="4980">MGEAPPNKLDPVCKGLADIYHLNDVMKKLLIRILAGHGTRLLKLI</sequence>